<feature type="domain" description="Thymidylate synthase/dCMP hydroxymethylase" evidence="2">
    <location>
        <begin position="82"/>
        <end position="195"/>
    </location>
</feature>
<protein>
    <submittedName>
        <fullName evidence="3">Thymidylate synthase</fullName>
    </submittedName>
</protein>
<dbReference type="Proteomes" id="UP000578819">
    <property type="component" value="Unassembled WGS sequence"/>
</dbReference>
<name>A0A7W7WNM7_9ACTN</name>
<organism evidence="3 4">
    <name type="scientific">Micromonospora polyrhachis</name>
    <dbReference type="NCBI Taxonomy" id="1282883"/>
    <lineage>
        <taxon>Bacteria</taxon>
        <taxon>Bacillati</taxon>
        <taxon>Actinomycetota</taxon>
        <taxon>Actinomycetes</taxon>
        <taxon>Micromonosporales</taxon>
        <taxon>Micromonosporaceae</taxon>
        <taxon>Micromonospora</taxon>
    </lineage>
</organism>
<dbReference type="Pfam" id="PF00303">
    <property type="entry name" value="Thymidylat_synt"/>
    <property type="match status" value="1"/>
</dbReference>
<dbReference type="RefSeq" id="WP_184533895.1">
    <property type="nucleotide sequence ID" value="NZ_JACHJW010000001.1"/>
</dbReference>
<comment type="caution">
    <text evidence="3">The sequence shown here is derived from an EMBL/GenBank/DDBJ whole genome shotgun (WGS) entry which is preliminary data.</text>
</comment>
<evidence type="ECO:0000259" key="2">
    <source>
        <dbReference type="Pfam" id="PF00303"/>
    </source>
</evidence>
<reference evidence="3 4" key="1">
    <citation type="submission" date="2020-08" db="EMBL/GenBank/DDBJ databases">
        <title>Sequencing the genomes of 1000 actinobacteria strains.</title>
        <authorList>
            <person name="Klenk H.-P."/>
        </authorList>
    </citation>
    <scope>NUCLEOTIDE SEQUENCE [LARGE SCALE GENOMIC DNA]</scope>
    <source>
        <strain evidence="3 4">DSM 45886</strain>
    </source>
</reference>
<evidence type="ECO:0000313" key="4">
    <source>
        <dbReference type="Proteomes" id="UP000578819"/>
    </source>
</evidence>
<dbReference type="AlphaFoldDB" id="A0A7W7WNM7"/>
<accession>A0A7W7WNM7</accession>
<evidence type="ECO:0000256" key="1">
    <source>
        <dbReference type="ARBA" id="ARBA00022679"/>
    </source>
</evidence>
<proteinExistence type="predicted"/>
<dbReference type="GO" id="GO:0016740">
    <property type="term" value="F:transferase activity"/>
    <property type="evidence" value="ECO:0007669"/>
    <property type="project" value="UniProtKB-KW"/>
</dbReference>
<sequence length="205" mass="23327">MELMIETVEAGWPQVLDLFRGDTAARIATRHGISFDLPGLNVWLRNPSDLTPPADYPYPELIKDYRNRLFGNQRDKSLLFQRMRRWQDDDLNPFDQLNRITELLRRDPSTRSAVFSTWLPPSDLTADYPVSPVGGAVRVVGGTLHLFVTARSVDVWVGFVPELLAFAQLAGDLALDVGARRSVVSYQCWSAHLYEVDFLSYLTRQ</sequence>
<dbReference type="Gene3D" id="3.30.572.10">
    <property type="entry name" value="Thymidylate synthase/dCMP hydroxymethylase domain"/>
    <property type="match status" value="1"/>
</dbReference>
<dbReference type="InterPro" id="IPR036926">
    <property type="entry name" value="Thymidate_synth/dCMP_Mease_sf"/>
</dbReference>
<keyword evidence="4" id="KW-1185">Reference proteome</keyword>
<dbReference type="InterPro" id="IPR023451">
    <property type="entry name" value="Thymidate_synth/dCMP_Mease_dom"/>
</dbReference>
<gene>
    <name evidence="3" type="ORF">FHR38_001442</name>
</gene>
<dbReference type="SUPFAM" id="SSF55831">
    <property type="entry name" value="Thymidylate synthase/dCMP hydroxymethylase"/>
    <property type="match status" value="1"/>
</dbReference>
<evidence type="ECO:0000313" key="3">
    <source>
        <dbReference type="EMBL" id="MBB4957709.1"/>
    </source>
</evidence>
<keyword evidence="1" id="KW-0808">Transferase</keyword>
<dbReference type="EMBL" id="JACHJW010000001">
    <property type="protein sequence ID" value="MBB4957709.1"/>
    <property type="molecule type" value="Genomic_DNA"/>
</dbReference>